<feature type="region of interest" description="Disordered" evidence="9">
    <location>
        <begin position="467"/>
        <end position="495"/>
    </location>
</feature>
<keyword evidence="6 10" id="KW-1133">Transmembrane helix</keyword>
<keyword evidence="8" id="KW-0012">Acyltransferase</keyword>
<dbReference type="EMBL" id="FRAF01000015">
    <property type="protein sequence ID" value="SHK49841.1"/>
    <property type="molecule type" value="Genomic_DNA"/>
</dbReference>
<evidence type="ECO:0000313" key="13">
    <source>
        <dbReference type="Proteomes" id="UP000184016"/>
    </source>
</evidence>
<dbReference type="Pfam" id="PF01757">
    <property type="entry name" value="Acyl_transf_3"/>
    <property type="match status" value="1"/>
</dbReference>
<dbReference type="GO" id="GO:0016747">
    <property type="term" value="F:acyltransferase activity, transferring groups other than amino-acyl groups"/>
    <property type="evidence" value="ECO:0007669"/>
    <property type="project" value="InterPro"/>
</dbReference>
<sequence length="669" mass="73802">MNTVQMSNGVTYRHVASSIWQRLVNEERCTVPQPIEGKNRYMPGLDGLRAISVLAVMAYHLGIGFVPGGLLGVGVFFVLSGYLITDLLIAEWARNGKIVMRQFWLRRAKRLLPALFTLLAAVWLWEIFVTPSQLSSLGQDTLAALFYVSNWWYIFHHVSYFAKFGSPSPLTHLWSLAVEEQFYLIWPLLLVFGLRKKNRRSWLVWLTVVLATASALAMALLYQPGSDPNRVYYGTDTRAFSLLIGALLAVIWPSRKLSSKLPSASRWLLDIIGVLGLAVVIWMMVGTNEYETFLYRGGMVLLSVAAALAIAALAHPATLLHRLLGSKPLRWLGVRSYAIYLWHYPIIVLTTPSVQTGGFYYLRAAFQVTASILLAALSWRFIEDPIRHGALERMWKSFFGKGGVHRRAHPHPLRRILTVSSVALLLLVGGVFTSYRLRVHAATAQTELRDSRPVPVKVTSNQTKVKSNLTTADANTQKKSLSATDRTNSKTATTASTTYNQGGSWVIGSGAGVIAVGDSVMVDAKPYLEKMLPGIVVNGKVGRQLIEAGPVVDKMRAAGEIQKAAIIELGTNGPFTMGQLQALLADLGPVSHILLVNTRVPRPWQNVVNQMLASEAAANPRVTLVNWYAASRGENQWFYPDGVHLNPVGASHYAALIAHTLLHVEQSGH</sequence>
<dbReference type="GO" id="GO:0009103">
    <property type="term" value="P:lipopolysaccharide biosynthetic process"/>
    <property type="evidence" value="ECO:0007669"/>
    <property type="project" value="TreeGrafter"/>
</dbReference>
<dbReference type="GO" id="GO:0005886">
    <property type="term" value="C:plasma membrane"/>
    <property type="evidence" value="ECO:0007669"/>
    <property type="project" value="UniProtKB-SubCell"/>
</dbReference>
<keyword evidence="3" id="KW-1003">Cell membrane</keyword>
<accession>A0A1M6SYQ4</accession>
<reference evidence="13" key="1">
    <citation type="submission" date="2016-11" db="EMBL/GenBank/DDBJ databases">
        <authorList>
            <person name="Varghese N."/>
            <person name="Submissions S."/>
        </authorList>
    </citation>
    <scope>NUCLEOTIDE SEQUENCE [LARGE SCALE GENOMIC DNA]</scope>
    <source>
        <strain evidence="13">USBA-503</strain>
    </source>
</reference>
<dbReference type="InterPro" id="IPR002656">
    <property type="entry name" value="Acyl_transf_3_dom"/>
</dbReference>
<evidence type="ECO:0000256" key="6">
    <source>
        <dbReference type="ARBA" id="ARBA00022989"/>
    </source>
</evidence>
<evidence type="ECO:0000313" key="12">
    <source>
        <dbReference type="EMBL" id="SHK49841.1"/>
    </source>
</evidence>
<feature type="transmembrane region" description="Helical" evidence="10">
    <location>
        <begin position="202"/>
        <end position="222"/>
    </location>
</feature>
<name>A0A1M6SYQ4_9BACL</name>
<evidence type="ECO:0000256" key="1">
    <source>
        <dbReference type="ARBA" id="ARBA00004651"/>
    </source>
</evidence>
<evidence type="ECO:0000256" key="2">
    <source>
        <dbReference type="ARBA" id="ARBA00007400"/>
    </source>
</evidence>
<comment type="similarity">
    <text evidence="2">Belongs to the acyltransferase 3 family.</text>
</comment>
<evidence type="ECO:0000256" key="7">
    <source>
        <dbReference type="ARBA" id="ARBA00023136"/>
    </source>
</evidence>
<feature type="transmembrane region" description="Helical" evidence="10">
    <location>
        <begin position="267"/>
        <end position="285"/>
    </location>
</feature>
<evidence type="ECO:0000256" key="9">
    <source>
        <dbReference type="SAM" id="MobiDB-lite"/>
    </source>
</evidence>
<keyword evidence="7 10" id="KW-0472">Membrane</keyword>
<feature type="transmembrane region" description="Helical" evidence="10">
    <location>
        <begin position="416"/>
        <end position="435"/>
    </location>
</feature>
<dbReference type="CDD" id="cd01840">
    <property type="entry name" value="SGNH_hydrolase_yrhL_like"/>
    <property type="match status" value="1"/>
</dbReference>
<gene>
    <name evidence="12" type="ORF">SAMN05443507_11514</name>
</gene>
<dbReference type="InterPro" id="IPR050879">
    <property type="entry name" value="Acyltransferase_3"/>
</dbReference>
<protein>
    <submittedName>
        <fullName evidence="12">Peptidoglycan-N-acetylmuramate O-acetyltransferase</fullName>
    </submittedName>
</protein>
<dbReference type="InterPro" id="IPR036514">
    <property type="entry name" value="SGNH_hydro_sf"/>
</dbReference>
<feature type="domain" description="Acyltransferase 3" evidence="11">
    <location>
        <begin position="43"/>
        <end position="377"/>
    </location>
</feature>
<evidence type="ECO:0000259" key="11">
    <source>
        <dbReference type="Pfam" id="PF01757"/>
    </source>
</evidence>
<evidence type="ECO:0000256" key="8">
    <source>
        <dbReference type="ARBA" id="ARBA00023315"/>
    </source>
</evidence>
<dbReference type="STRING" id="1830138.SAMN05443507_11514"/>
<dbReference type="Gene3D" id="3.40.50.1110">
    <property type="entry name" value="SGNH hydrolase"/>
    <property type="match status" value="1"/>
</dbReference>
<feature type="transmembrane region" description="Helical" evidence="10">
    <location>
        <begin position="332"/>
        <end position="354"/>
    </location>
</feature>
<proteinExistence type="inferred from homology"/>
<evidence type="ECO:0000256" key="4">
    <source>
        <dbReference type="ARBA" id="ARBA00022679"/>
    </source>
</evidence>
<feature type="compositionally biased region" description="Polar residues" evidence="9">
    <location>
        <begin position="467"/>
        <end position="486"/>
    </location>
</feature>
<feature type="transmembrane region" description="Helical" evidence="10">
    <location>
        <begin position="173"/>
        <end position="195"/>
    </location>
</feature>
<dbReference type="SUPFAM" id="SSF52266">
    <property type="entry name" value="SGNH hydrolase"/>
    <property type="match status" value="1"/>
</dbReference>
<comment type="subcellular location">
    <subcellularLocation>
        <location evidence="1">Cell membrane</location>
        <topology evidence="1">Multi-pass membrane protein</topology>
    </subcellularLocation>
</comment>
<keyword evidence="13" id="KW-1185">Reference proteome</keyword>
<dbReference type="AlphaFoldDB" id="A0A1M6SYQ4"/>
<feature type="transmembrane region" description="Helical" evidence="10">
    <location>
        <begin position="297"/>
        <end position="320"/>
    </location>
</feature>
<keyword evidence="4 12" id="KW-0808">Transferase</keyword>
<dbReference type="Proteomes" id="UP000184016">
    <property type="component" value="Unassembled WGS sequence"/>
</dbReference>
<evidence type="ECO:0000256" key="10">
    <source>
        <dbReference type="SAM" id="Phobius"/>
    </source>
</evidence>
<evidence type="ECO:0000256" key="3">
    <source>
        <dbReference type="ARBA" id="ARBA00022475"/>
    </source>
</evidence>
<organism evidence="12 13">
    <name type="scientific">Alicyclobacillus tolerans</name>
    <dbReference type="NCBI Taxonomy" id="90970"/>
    <lineage>
        <taxon>Bacteria</taxon>
        <taxon>Bacillati</taxon>
        <taxon>Bacillota</taxon>
        <taxon>Bacilli</taxon>
        <taxon>Bacillales</taxon>
        <taxon>Alicyclobacillaceae</taxon>
        <taxon>Alicyclobacillus</taxon>
    </lineage>
</organism>
<feature type="transmembrane region" description="Helical" evidence="10">
    <location>
        <begin position="47"/>
        <end position="65"/>
    </location>
</feature>
<dbReference type="PANTHER" id="PTHR23028:SF53">
    <property type="entry name" value="ACYL_TRANSF_3 DOMAIN-CONTAINING PROTEIN"/>
    <property type="match status" value="1"/>
</dbReference>
<keyword evidence="5 10" id="KW-0812">Transmembrane</keyword>
<feature type="transmembrane region" description="Helical" evidence="10">
    <location>
        <begin position="111"/>
        <end position="128"/>
    </location>
</feature>
<evidence type="ECO:0000256" key="5">
    <source>
        <dbReference type="ARBA" id="ARBA00022692"/>
    </source>
</evidence>
<dbReference type="PANTHER" id="PTHR23028">
    <property type="entry name" value="ACETYLTRANSFERASE"/>
    <property type="match status" value="1"/>
</dbReference>
<feature type="transmembrane region" description="Helical" evidence="10">
    <location>
        <begin position="71"/>
        <end position="90"/>
    </location>
</feature>